<dbReference type="OrthoDB" id="5296227at2"/>
<feature type="region of interest" description="Disordered" evidence="1">
    <location>
        <begin position="58"/>
        <end position="77"/>
    </location>
</feature>
<evidence type="ECO:0000256" key="1">
    <source>
        <dbReference type="SAM" id="MobiDB-lite"/>
    </source>
</evidence>
<sequence>MNTFLIVLGVMLVIVAGMAVGVLLGRKPLAGSCGGMNAVGLDGACDICGGDPKKCDEENQSAAQTSGEATFYDATKR</sequence>
<evidence type="ECO:0000256" key="2">
    <source>
        <dbReference type="SAM" id="Phobius"/>
    </source>
</evidence>
<name>A0A222FL53_9GAMM</name>
<organism evidence="3 4">
    <name type="scientific">Bacterioplanes sanyensis</name>
    <dbReference type="NCBI Taxonomy" id="1249553"/>
    <lineage>
        <taxon>Bacteria</taxon>
        <taxon>Pseudomonadati</taxon>
        <taxon>Pseudomonadota</taxon>
        <taxon>Gammaproteobacteria</taxon>
        <taxon>Oceanospirillales</taxon>
        <taxon>Oceanospirillaceae</taxon>
        <taxon>Bacterioplanes</taxon>
    </lineage>
</organism>
<dbReference type="EMBL" id="CP022530">
    <property type="protein sequence ID" value="ASP39757.1"/>
    <property type="molecule type" value="Genomic_DNA"/>
</dbReference>
<keyword evidence="2" id="KW-1133">Transmembrane helix</keyword>
<dbReference type="PANTHER" id="PTHR40691">
    <property type="entry name" value="(NA+)-NQR MATURATION NQRM"/>
    <property type="match status" value="1"/>
</dbReference>
<dbReference type="KEGG" id="bsan:CHH28_14220"/>
<accession>A0A222FL53</accession>
<dbReference type="Pfam" id="PF04400">
    <property type="entry name" value="NqrM"/>
    <property type="match status" value="1"/>
</dbReference>
<dbReference type="PANTHER" id="PTHR40691:SF3">
    <property type="entry name" value="(NA+)-NQR MATURATION NQRM"/>
    <property type="match status" value="1"/>
</dbReference>
<evidence type="ECO:0000313" key="3">
    <source>
        <dbReference type="EMBL" id="ASP39757.1"/>
    </source>
</evidence>
<keyword evidence="2" id="KW-0472">Membrane</keyword>
<keyword evidence="4" id="KW-1185">Reference proteome</keyword>
<protein>
    <submittedName>
        <fullName evidence="3">ApbE family protein</fullName>
    </submittedName>
</protein>
<proteinExistence type="predicted"/>
<evidence type="ECO:0000313" key="4">
    <source>
        <dbReference type="Proteomes" id="UP000202440"/>
    </source>
</evidence>
<dbReference type="AlphaFoldDB" id="A0A222FL53"/>
<dbReference type="Proteomes" id="UP000202440">
    <property type="component" value="Chromosome"/>
</dbReference>
<keyword evidence="2" id="KW-0812">Transmembrane</keyword>
<dbReference type="InterPro" id="IPR007495">
    <property type="entry name" value="NqrM"/>
</dbReference>
<feature type="transmembrane region" description="Helical" evidence="2">
    <location>
        <begin position="6"/>
        <end position="24"/>
    </location>
</feature>
<dbReference type="RefSeq" id="WP_094060932.1">
    <property type="nucleotide sequence ID" value="NZ_CP022530.1"/>
</dbReference>
<gene>
    <name evidence="3" type="ORF">CHH28_14220</name>
</gene>
<reference evidence="3 4" key="1">
    <citation type="submission" date="2017-07" db="EMBL/GenBank/DDBJ databases">
        <title>Annotated genome sequence of Bacterioplanes sanyensis isolated from Red Sea.</title>
        <authorList>
            <person name="Rehman Z.U."/>
        </authorList>
    </citation>
    <scope>NUCLEOTIDE SEQUENCE [LARGE SCALE GENOMIC DNA]</scope>
    <source>
        <strain evidence="3 4">NV9</strain>
    </source>
</reference>